<keyword evidence="1" id="KW-0489">Methyltransferase</keyword>
<proteinExistence type="predicted"/>
<comment type="caution">
    <text evidence="1">The sequence shown here is derived from an EMBL/GenBank/DDBJ whole genome shotgun (WGS) entry which is preliminary data.</text>
</comment>
<keyword evidence="1" id="KW-0808">Transferase</keyword>
<dbReference type="EMBL" id="SMOL01000231">
    <property type="protein sequence ID" value="KAB2622402.1"/>
    <property type="molecule type" value="Genomic_DNA"/>
</dbReference>
<dbReference type="GO" id="GO:0008168">
    <property type="term" value="F:methyltransferase activity"/>
    <property type="evidence" value="ECO:0007669"/>
    <property type="project" value="UniProtKB-KW"/>
</dbReference>
<dbReference type="PANTHER" id="PTHR31973:SF199">
    <property type="entry name" value="SWIM-TYPE DOMAIN-CONTAINING PROTEIN"/>
    <property type="match status" value="1"/>
</dbReference>
<reference evidence="1 2" key="1">
    <citation type="submission" date="2019-09" db="EMBL/GenBank/DDBJ databases">
        <authorList>
            <person name="Ou C."/>
        </authorList>
    </citation>
    <scope>NUCLEOTIDE SEQUENCE [LARGE SCALE GENOMIC DNA]</scope>
    <source>
        <strain evidence="1">S2</strain>
        <tissue evidence="1">Leaf</tissue>
    </source>
</reference>
<dbReference type="PANTHER" id="PTHR31973">
    <property type="entry name" value="POLYPROTEIN, PUTATIVE-RELATED"/>
    <property type="match status" value="1"/>
</dbReference>
<dbReference type="GO" id="GO:0032259">
    <property type="term" value="P:methylation"/>
    <property type="evidence" value="ECO:0007669"/>
    <property type="project" value="UniProtKB-KW"/>
</dbReference>
<evidence type="ECO:0000313" key="1">
    <source>
        <dbReference type="EMBL" id="KAB2622402.1"/>
    </source>
</evidence>
<protein>
    <submittedName>
        <fullName evidence="1">Bifunctional lysine-specific demethylase and histidyl-hydroxylase NO66-like</fullName>
    </submittedName>
</protein>
<name>A0A5N5H8E3_9ROSA</name>
<evidence type="ECO:0000313" key="2">
    <source>
        <dbReference type="Proteomes" id="UP000327157"/>
    </source>
</evidence>
<dbReference type="AlphaFoldDB" id="A0A5N5H8E3"/>
<reference evidence="1 2" key="3">
    <citation type="submission" date="2019-11" db="EMBL/GenBank/DDBJ databases">
        <title>A de novo genome assembly of a pear dwarfing rootstock.</title>
        <authorList>
            <person name="Wang F."/>
            <person name="Wang J."/>
            <person name="Li S."/>
            <person name="Zhang Y."/>
            <person name="Fang M."/>
            <person name="Ma L."/>
            <person name="Zhao Y."/>
            <person name="Jiang S."/>
        </authorList>
    </citation>
    <scope>NUCLEOTIDE SEQUENCE [LARGE SCALE GENOMIC DNA]</scope>
    <source>
        <strain evidence="1">S2</strain>
        <tissue evidence="1">Leaf</tissue>
    </source>
</reference>
<accession>A0A5N5H8E3</accession>
<gene>
    <name evidence="1" type="ORF">D8674_024584</name>
</gene>
<sequence length="234" mass="27384">MLMMNMKMKMSENDTEAVKNNNLFERFAVDVASEASHKEHGEVSIDEYNSEELVSLDEDEPSDEEGIVVKKVRRKRKAPRFTQFRRETDLLNPNFYLGMEFPDMKACREAVRLQKTKYATWLAERFDEELRDHPNMSVGAFMTLVYKAKRKAKRRTHALKRGFAKRWRPVVGFDGCNIKGSHPGQILSADRIDANNRMFPLAFAVIEIKNTKTWTWFMECNYSFDAKCRTHALR</sequence>
<organism evidence="1 2">
    <name type="scientific">Pyrus ussuriensis x Pyrus communis</name>
    <dbReference type="NCBI Taxonomy" id="2448454"/>
    <lineage>
        <taxon>Eukaryota</taxon>
        <taxon>Viridiplantae</taxon>
        <taxon>Streptophyta</taxon>
        <taxon>Embryophyta</taxon>
        <taxon>Tracheophyta</taxon>
        <taxon>Spermatophyta</taxon>
        <taxon>Magnoliopsida</taxon>
        <taxon>eudicotyledons</taxon>
        <taxon>Gunneridae</taxon>
        <taxon>Pentapetalae</taxon>
        <taxon>rosids</taxon>
        <taxon>fabids</taxon>
        <taxon>Rosales</taxon>
        <taxon>Rosaceae</taxon>
        <taxon>Amygdaloideae</taxon>
        <taxon>Maleae</taxon>
        <taxon>Pyrus</taxon>
    </lineage>
</organism>
<reference evidence="2" key="2">
    <citation type="submission" date="2019-10" db="EMBL/GenBank/DDBJ databases">
        <title>A de novo genome assembly of a pear dwarfing rootstock.</title>
        <authorList>
            <person name="Wang F."/>
            <person name="Wang J."/>
            <person name="Li S."/>
            <person name="Zhang Y."/>
            <person name="Fang M."/>
            <person name="Ma L."/>
            <person name="Zhao Y."/>
            <person name="Jiang S."/>
        </authorList>
    </citation>
    <scope>NUCLEOTIDE SEQUENCE [LARGE SCALE GENOMIC DNA]</scope>
</reference>
<keyword evidence="2" id="KW-1185">Reference proteome</keyword>
<dbReference type="OrthoDB" id="1300239at2759"/>
<dbReference type="Proteomes" id="UP000327157">
    <property type="component" value="Chromosome 4"/>
</dbReference>